<dbReference type="AlphaFoldDB" id="A0A7W7EXJ0"/>
<sequence length="65" mass="6746">MIPSPRIFRSRWFALLWAAGIIWTAVDVAGSTSGGGQDRGHRIAADGSGAPVDAADLAVLANAWP</sequence>
<accession>A0A7W7EXJ0</accession>
<organism evidence="1 2">
    <name type="scientific">Sphingomonas abaci</name>
    <dbReference type="NCBI Taxonomy" id="237611"/>
    <lineage>
        <taxon>Bacteria</taxon>
        <taxon>Pseudomonadati</taxon>
        <taxon>Pseudomonadota</taxon>
        <taxon>Alphaproteobacteria</taxon>
        <taxon>Sphingomonadales</taxon>
        <taxon>Sphingomonadaceae</taxon>
        <taxon>Sphingomonas</taxon>
    </lineage>
</organism>
<proteinExistence type="predicted"/>
<gene>
    <name evidence="1" type="ORF">GGQ96_001251</name>
</gene>
<reference evidence="1 2" key="1">
    <citation type="submission" date="2020-08" db="EMBL/GenBank/DDBJ databases">
        <title>Genomic Encyclopedia of Type Strains, Phase IV (KMG-IV): sequencing the most valuable type-strain genomes for metagenomic binning, comparative biology and taxonomic classification.</title>
        <authorList>
            <person name="Goeker M."/>
        </authorList>
    </citation>
    <scope>NUCLEOTIDE SEQUENCE [LARGE SCALE GENOMIC DNA]</scope>
    <source>
        <strain evidence="1 2">DSM 15867</strain>
    </source>
</reference>
<comment type="caution">
    <text evidence="1">The sequence shown here is derived from an EMBL/GenBank/DDBJ whole genome shotgun (WGS) entry which is preliminary data.</text>
</comment>
<dbReference type="EMBL" id="JACHNY010000002">
    <property type="protein sequence ID" value="MBB4617131.1"/>
    <property type="molecule type" value="Genomic_DNA"/>
</dbReference>
<dbReference type="Proteomes" id="UP000574769">
    <property type="component" value="Unassembled WGS sequence"/>
</dbReference>
<evidence type="ECO:0000313" key="2">
    <source>
        <dbReference type="Proteomes" id="UP000574769"/>
    </source>
</evidence>
<name>A0A7W7EXJ0_9SPHN</name>
<keyword evidence="2" id="KW-1185">Reference proteome</keyword>
<protein>
    <submittedName>
        <fullName evidence="1">Uncharacterized protein</fullName>
    </submittedName>
</protein>
<evidence type="ECO:0000313" key="1">
    <source>
        <dbReference type="EMBL" id="MBB4617131.1"/>
    </source>
</evidence>
<dbReference type="RefSeq" id="WP_184112680.1">
    <property type="nucleotide sequence ID" value="NZ_JACHNY010000002.1"/>
</dbReference>